<organism evidence="1 2">
    <name type="scientific">Gilvimarinus xylanilyticus</name>
    <dbReference type="NCBI Taxonomy" id="2944139"/>
    <lineage>
        <taxon>Bacteria</taxon>
        <taxon>Pseudomonadati</taxon>
        <taxon>Pseudomonadota</taxon>
        <taxon>Gammaproteobacteria</taxon>
        <taxon>Cellvibrionales</taxon>
        <taxon>Cellvibrionaceae</taxon>
        <taxon>Gilvimarinus</taxon>
    </lineage>
</organism>
<sequence>MSLPMPTEINTHAYTPNQWVESHPASAFFAIQASYFPGVSAVLDVATKPGLNCSPSLLKSVLPSLVDCAAQLACPESLGECDISELEINHLRAWRGEPLHVIVSIEGAQHRCAVFSAQLSLAHDATEISSAQGTLSSRFSDDG</sequence>
<name>A0A9X2I5R8_9GAMM</name>
<reference evidence="1" key="1">
    <citation type="submission" date="2022-05" db="EMBL/GenBank/DDBJ databases">
        <authorList>
            <person name="Sun H.-N."/>
        </authorList>
    </citation>
    <scope>NUCLEOTIDE SEQUENCE</scope>
    <source>
        <strain evidence="1">HB14</strain>
    </source>
</reference>
<keyword evidence="2" id="KW-1185">Reference proteome</keyword>
<dbReference type="Proteomes" id="UP001139319">
    <property type="component" value="Unassembled WGS sequence"/>
</dbReference>
<comment type="caution">
    <text evidence="1">The sequence shown here is derived from an EMBL/GenBank/DDBJ whole genome shotgun (WGS) entry which is preliminary data.</text>
</comment>
<dbReference type="RefSeq" id="WP_253968240.1">
    <property type="nucleotide sequence ID" value="NZ_JAMFTH010000003.1"/>
</dbReference>
<protein>
    <submittedName>
        <fullName evidence="1">Uncharacterized protein</fullName>
    </submittedName>
</protein>
<accession>A0A9X2I5R8</accession>
<evidence type="ECO:0000313" key="2">
    <source>
        <dbReference type="Proteomes" id="UP001139319"/>
    </source>
</evidence>
<dbReference type="EMBL" id="JAMFTH010000003">
    <property type="protein sequence ID" value="MCP8899947.1"/>
    <property type="molecule type" value="Genomic_DNA"/>
</dbReference>
<dbReference type="AlphaFoldDB" id="A0A9X2I5R8"/>
<proteinExistence type="predicted"/>
<gene>
    <name evidence="1" type="ORF">M6D89_11615</name>
</gene>
<reference evidence="1" key="2">
    <citation type="submission" date="2023-01" db="EMBL/GenBank/DDBJ databases">
        <title>Gilvimarinus xylanilyticus HB14 isolated from Caulerpa lentillifera aquaculture base in Hainan, China.</title>
        <authorList>
            <person name="Zhang Y.-J."/>
        </authorList>
    </citation>
    <scope>NUCLEOTIDE SEQUENCE</scope>
    <source>
        <strain evidence="1">HB14</strain>
    </source>
</reference>
<evidence type="ECO:0000313" key="1">
    <source>
        <dbReference type="EMBL" id="MCP8899947.1"/>
    </source>
</evidence>